<keyword evidence="2" id="KW-1185">Reference proteome</keyword>
<dbReference type="OrthoDB" id="1116641at2"/>
<evidence type="ECO:0000313" key="2">
    <source>
        <dbReference type="Proteomes" id="UP000270856"/>
    </source>
</evidence>
<comment type="caution">
    <text evidence="1">The sequence shown here is derived from an EMBL/GenBank/DDBJ whole genome shotgun (WGS) entry which is preliminary data.</text>
</comment>
<evidence type="ECO:0000313" key="1">
    <source>
        <dbReference type="EMBL" id="RPD95878.1"/>
    </source>
</evidence>
<proteinExistence type="predicted"/>
<protein>
    <submittedName>
        <fullName evidence="1">Uncharacterized protein</fullName>
    </submittedName>
</protein>
<reference evidence="1 2" key="1">
    <citation type="submission" date="2018-11" db="EMBL/GenBank/DDBJ databases">
        <title>Aureibaculum marinum gen. nov., sp. nov., a member of the family Flavobacteriaceae isolated from the Bohai Sea.</title>
        <authorList>
            <person name="Ji X."/>
        </authorList>
    </citation>
    <scope>NUCLEOTIDE SEQUENCE [LARGE SCALE GENOMIC DNA]</scope>
    <source>
        <strain evidence="1 2">BH-SD17</strain>
    </source>
</reference>
<dbReference type="RefSeq" id="WP_123898473.1">
    <property type="nucleotide sequence ID" value="NZ_RPFJ01000015.1"/>
</dbReference>
<sequence>MKVLIIVLIISVNFVVSSQEKIILSKAVLNDLTILYENDQKYRLKLSPIGIDSLSFFEVDSLSIDDKINKMNELFIKNRKNSFIYKNNVDSLWNLQHQIDVQNSQKLFKIINKYGYLNQENSNCHIPLYIILMHTPAQYKKRTLKLVEQEYEKGRINHFNYLNIIWHLNDRNGLPFEYEVVKENDSVNKQ</sequence>
<dbReference type="Proteomes" id="UP000270856">
    <property type="component" value="Unassembled WGS sequence"/>
</dbReference>
<dbReference type="EMBL" id="RPFJ01000015">
    <property type="protein sequence ID" value="RPD95878.1"/>
    <property type="molecule type" value="Genomic_DNA"/>
</dbReference>
<name>A0A3N4NMU3_9FLAO</name>
<organism evidence="1 2">
    <name type="scientific">Aureibaculum marinum</name>
    <dbReference type="NCBI Taxonomy" id="2487930"/>
    <lineage>
        <taxon>Bacteria</taxon>
        <taxon>Pseudomonadati</taxon>
        <taxon>Bacteroidota</taxon>
        <taxon>Flavobacteriia</taxon>
        <taxon>Flavobacteriales</taxon>
        <taxon>Flavobacteriaceae</taxon>
        <taxon>Aureibaculum</taxon>
    </lineage>
</organism>
<accession>A0A3N4NMU3</accession>
<gene>
    <name evidence="1" type="ORF">EGM88_11720</name>
</gene>
<dbReference type="AlphaFoldDB" id="A0A3N4NMU3"/>